<evidence type="ECO:0000256" key="4">
    <source>
        <dbReference type="ARBA" id="ARBA00022737"/>
    </source>
</evidence>
<feature type="transmembrane region" description="Helical" evidence="9">
    <location>
        <begin position="1300"/>
        <end position="1321"/>
    </location>
</feature>
<dbReference type="CDD" id="cd17502">
    <property type="entry name" value="MFS_Azr1_MDR_like"/>
    <property type="match status" value="1"/>
</dbReference>
<sequence length="1473" mass="165350">MTAVEQGSAISATAPTLVVQFLHAAVQLVGQLYEIHTLYNDWQLANEWDTCDLHTQLTSLSDSIASGCPRDIGPLSEQDQGLDDLRATSHLTLNIILARLKLIQDFGPNSPICVGELKKFWPREDAEGLEERIMFLRSELEVTVSSLQTLGTIREALLSLDITRGGRAPKEPSLRDQRREGNERFSKPSIVTLFSKDATGLHNVGAYEEVNKVYTENTIFTDHETTIQDFLMEAIKFLSMTDREESVTVAHNKTFDWIFSSNKPTALQGWRPKSSLSGWLQNGEQQEGIYWISGKAGSGKSTLMRFIMHHAKTMSLLRSWEGNKRLITAGFYFWISGTLEQRSQTGLIRHLLTQLLDQQRHLIPMVFPERWKHLLSLSRGSKVCLFIDGLDEFAGDHQQIVEFFKDCVNSYTHVKICLSSRPFPIFRAAFGKNPRLELHELTRRDMLHFARDHLYRNPLISQILTQDKEASSQLINSIVKGADGVFLWVMLVVQSILRHENYKDIPQMHEYLGQHPTDLDELFTHFLFDTASRDQTLVMSRLFQLLRAREEAFYATQQQDASSMSLWDFSLADQSEEIVTYIPKNMQQATEQDVIRICEVTKARLTRECAGLIVAHPSGLSTSMLQHNTPSPAQQLGYTKVSYVHRTVRDFFSLSHVRSRLLEPMLGSSFEAHISLLTSIVLQFKWPLDEFHPDRQINDRWPNILLAFTHARLSRNHRESQLVLIPELNQVLRQHWASRDSIENDHWARSLFSSYEKRKNLNFYDPFLSLSAKFGLATLVRERRRKDDSRSHGSGGGIPLLSHCIEMLASRRQTVYPLSSPEMIREILEGGANPNQPYQDLNGRNQTPWLVVLDYLREADRRQWIGYYDTSESGISRLSAIISLFIEHGADPNGILVETRFDPSASALEIITAIYRKYASPEFSRLRRVLIDKGAHEREGHGILYQVYDMSSHRTPSSDRTQTKDLDDGDKENIIRVPSPESVKSELAADPELNVIPSPNAQRDECVTGFKLFNIITAVALVTFLMLLDTSIVSTWTFVGFFFVFELGSLICAISTSSKMLIVGRAVAGIGGSGILNGAFTIVSGCVPMSRRPTMIGLVMGGNTVSQVGLVAGPLVGGALTEYTTWRWCFYINLPIGGLVAIMLTFVKIPEVLPKQKFITAIRGFPGQLDLIGFALFAPSAIQLLLALQYGGNKFTWHSTQVIGLFCGAGATFIAFLLWGYRQGDKAMIPFAMIRKTIVWSSCLSYGLLMAQVFCVLWYLPQYFQGVKNDSPLMSGVHLLPSILAHLFGAVLSGKIIERVGYYLPIIIISTSLTTVSNGLLSMLSPHTSTGKWIGYQILLGLSRSLGLQIPIIAVQHVLPPSQIPIATALVMFSQTFAGALFLSFSDTIFTNSLSTLIPIYCPSVDPHTIINAGATEFRSYVSQLELPEVLLAYAKSVDRVFYLTTGMACGSLLFSCFMGWRDIRAKNSVSTA</sequence>
<feature type="transmembrane region" description="Helical" evidence="9">
    <location>
        <begin position="1169"/>
        <end position="1190"/>
    </location>
</feature>
<organism evidence="12 13">
    <name type="scientific">Penicillium solitum</name>
    <dbReference type="NCBI Taxonomy" id="60172"/>
    <lineage>
        <taxon>Eukaryota</taxon>
        <taxon>Fungi</taxon>
        <taxon>Dikarya</taxon>
        <taxon>Ascomycota</taxon>
        <taxon>Pezizomycotina</taxon>
        <taxon>Eurotiomycetes</taxon>
        <taxon>Eurotiomycetidae</taxon>
        <taxon>Eurotiales</taxon>
        <taxon>Aspergillaceae</taxon>
        <taxon>Penicillium</taxon>
    </lineage>
</organism>
<dbReference type="InterPro" id="IPR056693">
    <property type="entry name" value="DUF7791"/>
</dbReference>
<feature type="transmembrane region" description="Helical" evidence="9">
    <location>
        <begin position="1333"/>
        <end position="1354"/>
    </location>
</feature>
<proteinExistence type="inferred from homology"/>
<name>A0A1V6QR88_9EURO</name>
<evidence type="ECO:0000256" key="3">
    <source>
        <dbReference type="ARBA" id="ARBA00022692"/>
    </source>
</evidence>
<dbReference type="GO" id="GO:0005886">
    <property type="term" value="C:plasma membrane"/>
    <property type="evidence" value="ECO:0007669"/>
    <property type="project" value="TreeGrafter"/>
</dbReference>
<dbReference type="InterPro" id="IPR056884">
    <property type="entry name" value="NPHP3-like_N"/>
</dbReference>
<evidence type="ECO:0000313" key="13">
    <source>
        <dbReference type="Proteomes" id="UP000191612"/>
    </source>
</evidence>
<feature type="transmembrane region" description="Helical" evidence="9">
    <location>
        <begin position="1062"/>
        <end position="1083"/>
    </location>
</feature>
<keyword evidence="7" id="KW-0325">Glycoprotein</keyword>
<dbReference type="PANTHER" id="PTHR23501:SF193">
    <property type="entry name" value="MULTIDRUG TRANSPORTER, PUTATIVE (AFU_ORTHOLOGUE AFUA_8G00940)-RELATED"/>
    <property type="match status" value="1"/>
</dbReference>
<gene>
    <name evidence="12" type="ORF">PENSOL_c053G05790</name>
</gene>
<dbReference type="PROSITE" id="PS50850">
    <property type="entry name" value="MFS"/>
    <property type="match status" value="1"/>
</dbReference>
<feature type="transmembrane region" description="Helical" evidence="9">
    <location>
        <begin position="1202"/>
        <end position="1221"/>
    </location>
</feature>
<dbReference type="InterPro" id="IPR036259">
    <property type="entry name" value="MFS_trans_sf"/>
</dbReference>
<keyword evidence="13" id="KW-1185">Reference proteome</keyword>
<feature type="transmembrane region" description="Helical" evidence="9">
    <location>
        <begin position="1009"/>
        <end position="1028"/>
    </location>
</feature>
<protein>
    <recommendedName>
        <fullName evidence="14">Major facilitator superfamily (MFS) profile domain-containing protein</fullName>
    </recommendedName>
</protein>
<evidence type="ECO:0000256" key="2">
    <source>
        <dbReference type="ARBA" id="ARBA00007520"/>
    </source>
</evidence>
<dbReference type="PROSITE" id="PS50837">
    <property type="entry name" value="NACHT"/>
    <property type="match status" value="1"/>
</dbReference>
<keyword evidence="3 9" id="KW-0812">Transmembrane</keyword>
<feature type="transmembrane region" description="Helical" evidence="9">
    <location>
        <begin position="1366"/>
        <end position="1385"/>
    </location>
</feature>
<keyword evidence="6 9" id="KW-0472">Membrane</keyword>
<dbReference type="GO" id="GO:0022857">
    <property type="term" value="F:transmembrane transporter activity"/>
    <property type="evidence" value="ECO:0007669"/>
    <property type="project" value="InterPro"/>
</dbReference>
<evidence type="ECO:0000256" key="7">
    <source>
        <dbReference type="ARBA" id="ARBA00023180"/>
    </source>
</evidence>
<dbReference type="SUPFAM" id="SSF103473">
    <property type="entry name" value="MFS general substrate transporter"/>
    <property type="match status" value="1"/>
</dbReference>
<dbReference type="Pfam" id="PF25053">
    <property type="entry name" value="DUF7791"/>
    <property type="match status" value="1"/>
</dbReference>
<accession>A0A1V6QR88</accession>
<dbReference type="InterPro" id="IPR020846">
    <property type="entry name" value="MFS_dom"/>
</dbReference>
<feature type="transmembrane region" description="Helical" evidence="9">
    <location>
        <begin position="1095"/>
        <end position="1116"/>
    </location>
</feature>
<keyword evidence="5 9" id="KW-1133">Transmembrane helix</keyword>
<feature type="transmembrane region" description="Helical" evidence="9">
    <location>
        <begin position="1441"/>
        <end position="1461"/>
    </location>
</feature>
<evidence type="ECO:0008006" key="14">
    <source>
        <dbReference type="Google" id="ProtNLM"/>
    </source>
</evidence>
<dbReference type="Proteomes" id="UP000191612">
    <property type="component" value="Unassembled WGS sequence"/>
</dbReference>
<feature type="transmembrane region" description="Helical" evidence="9">
    <location>
        <begin position="1273"/>
        <end position="1293"/>
    </location>
</feature>
<evidence type="ECO:0000256" key="8">
    <source>
        <dbReference type="SAM" id="MobiDB-lite"/>
    </source>
</evidence>
<feature type="transmembrane region" description="Helical" evidence="9">
    <location>
        <begin position="1035"/>
        <end position="1056"/>
    </location>
</feature>
<feature type="transmembrane region" description="Helical" evidence="9">
    <location>
        <begin position="1242"/>
        <end position="1261"/>
    </location>
</feature>
<dbReference type="Gene3D" id="3.40.50.300">
    <property type="entry name" value="P-loop containing nucleotide triphosphate hydrolases"/>
    <property type="match status" value="1"/>
</dbReference>
<evidence type="ECO:0000256" key="1">
    <source>
        <dbReference type="ARBA" id="ARBA00004141"/>
    </source>
</evidence>
<dbReference type="InterPro" id="IPR027417">
    <property type="entry name" value="P-loop_NTPase"/>
</dbReference>
<feature type="domain" description="Major facilitator superfamily (MFS) profile" evidence="11">
    <location>
        <begin position="935"/>
        <end position="1464"/>
    </location>
</feature>
<keyword evidence="4" id="KW-0677">Repeat</keyword>
<comment type="subcellular location">
    <subcellularLocation>
        <location evidence="1">Membrane</location>
        <topology evidence="1">Multi-pass membrane protein</topology>
    </subcellularLocation>
</comment>
<evidence type="ECO:0000256" key="6">
    <source>
        <dbReference type="ARBA" id="ARBA00023136"/>
    </source>
</evidence>
<feature type="transmembrane region" description="Helical" evidence="9">
    <location>
        <begin position="1128"/>
        <end position="1149"/>
    </location>
</feature>
<feature type="compositionally biased region" description="Basic and acidic residues" evidence="8">
    <location>
        <begin position="961"/>
        <end position="972"/>
    </location>
</feature>
<dbReference type="Gene3D" id="1.20.1720.10">
    <property type="entry name" value="Multidrug resistance protein D"/>
    <property type="match status" value="1"/>
</dbReference>
<dbReference type="SUPFAM" id="SSF52540">
    <property type="entry name" value="P-loop containing nucleoside triphosphate hydrolases"/>
    <property type="match status" value="1"/>
</dbReference>
<evidence type="ECO:0000259" key="10">
    <source>
        <dbReference type="PROSITE" id="PS50837"/>
    </source>
</evidence>
<feature type="region of interest" description="Disordered" evidence="8">
    <location>
        <begin position="952"/>
        <end position="972"/>
    </location>
</feature>
<dbReference type="Pfam" id="PF07690">
    <property type="entry name" value="MFS_1"/>
    <property type="match status" value="1"/>
</dbReference>
<dbReference type="InterPro" id="IPR007111">
    <property type="entry name" value="NACHT_NTPase"/>
</dbReference>
<dbReference type="FunFam" id="1.20.1250.20:FF:000196">
    <property type="entry name" value="MFS toxin efflux pump (AflT)"/>
    <property type="match status" value="1"/>
</dbReference>
<feature type="domain" description="NACHT" evidence="10">
    <location>
        <begin position="288"/>
        <end position="422"/>
    </location>
</feature>
<evidence type="ECO:0000259" key="11">
    <source>
        <dbReference type="PROSITE" id="PS50850"/>
    </source>
</evidence>
<dbReference type="InterPro" id="IPR011701">
    <property type="entry name" value="MFS"/>
</dbReference>
<evidence type="ECO:0000256" key="5">
    <source>
        <dbReference type="ARBA" id="ARBA00022989"/>
    </source>
</evidence>
<comment type="caution">
    <text evidence="12">The sequence shown here is derived from an EMBL/GenBank/DDBJ whole genome shotgun (WGS) entry which is preliminary data.</text>
</comment>
<reference evidence="13" key="1">
    <citation type="journal article" date="2017" name="Nat. Microbiol.">
        <title>Global analysis of biosynthetic gene clusters reveals vast potential of secondary metabolite production in Penicillium species.</title>
        <authorList>
            <person name="Nielsen J.C."/>
            <person name="Grijseels S."/>
            <person name="Prigent S."/>
            <person name="Ji B."/>
            <person name="Dainat J."/>
            <person name="Nielsen K.F."/>
            <person name="Frisvad J.C."/>
            <person name="Workman M."/>
            <person name="Nielsen J."/>
        </authorList>
    </citation>
    <scope>NUCLEOTIDE SEQUENCE [LARGE SCALE GENOMIC DNA]</scope>
    <source>
        <strain evidence="13">IBT 29525</strain>
    </source>
</reference>
<comment type="similarity">
    <text evidence="2">Belongs to the major facilitator superfamily. TCR/Tet family.</text>
</comment>
<dbReference type="Gene3D" id="1.20.1250.20">
    <property type="entry name" value="MFS general substrate transporter like domains"/>
    <property type="match status" value="1"/>
</dbReference>
<dbReference type="Pfam" id="PF24883">
    <property type="entry name" value="NPHP3_N"/>
    <property type="match status" value="1"/>
</dbReference>
<evidence type="ECO:0000313" key="12">
    <source>
        <dbReference type="EMBL" id="OQD91452.1"/>
    </source>
</evidence>
<dbReference type="EMBL" id="MDYO01000053">
    <property type="protein sequence ID" value="OQD91452.1"/>
    <property type="molecule type" value="Genomic_DNA"/>
</dbReference>
<dbReference type="PANTHER" id="PTHR23501">
    <property type="entry name" value="MAJOR FACILITATOR SUPERFAMILY"/>
    <property type="match status" value="1"/>
</dbReference>
<evidence type="ECO:0000256" key="9">
    <source>
        <dbReference type="SAM" id="Phobius"/>
    </source>
</evidence>